<accession>A0A0W8G2Q9</accession>
<evidence type="ECO:0000256" key="5">
    <source>
        <dbReference type="ARBA" id="ARBA00022692"/>
    </source>
</evidence>
<evidence type="ECO:0000256" key="2">
    <source>
        <dbReference type="ARBA" id="ARBA00022448"/>
    </source>
</evidence>
<dbReference type="GO" id="GO:0005886">
    <property type="term" value="C:plasma membrane"/>
    <property type="evidence" value="ECO:0007669"/>
    <property type="project" value="UniProtKB-SubCell"/>
</dbReference>
<feature type="transmembrane region" description="Helical" evidence="8">
    <location>
        <begin position="12"/>
        <end position="32"/>
    </location>
</feature>
<gene>
    <name evidence="9" type="ORF">ASZ90_002898</name>
</gene>
<evidence type="ECO:0000313" key="9">
    <source>
        <dbReference type="EMBL" id="KUG27262.1"/>
    </source>
</evidence>
<evidence type="ECO:0000256" key="6">
    <source>
        <dbReference type="ARBA" id="ARBA00022989"/>
    </source>
</evidence>
<keyword evidence="3" id="KW-1003">Cell membrane</keyword>
<keyword evidence="6 8" id="KW-1133">Transmembrane helix</keyword>
<name>A0A0W8G2Q9_9ZZZZ</name>
<evidence type="ECO:0000256" key="1">
    <source>
        <dbReference type="ARBA" id="ARBA00004429"/>
    </source>
</evidence>
<dbReference type="AlphaFoldDB" id="A0A0W8G2Q9"/>
<evidence type="ECO:0000256" key="3">
    <source>
        <dbReference type="ARBA" id="ARBA00022475"/>
    </source>
</evidence>
<evidence type="ECO:0000256" key="4">
    <source>
        <dbReference type="ARBA" id="ARBA00022519"/>
    </source>
</evidence>
<feature type="transmembrane region" description="Helical" evidence="8">
    <location>
        <begin position="108"/>
        <end position="126"/>
    </location>
</feature>
<proteinExistence type="predicted"/>
<keyword evidence="5 8" id="KW-0812">Transmembrane</keyword>
<keyword evidence="4" id="KW-0997">Cell inner membrane</keyword>
<dbReference type="InterPro" id="IPR007272">
    <property type="entry name" value="Sulf_transp_TsuA/YedE"/>
</dbReference>
<protein>
    <submittedName>
        <fullName evidence="9">Uncharacterized protein</fullName>
    </submittedName>
</protein>
<dbReference type="Pfam" id="PF04143">
    <property type="entry name" value="Sulf_transp"/>
    <property type="match status" value="1"/>
</dbReference>
<dbReference type="PANTHER" id="PTHR30574:SF1">
    <property type="entry name" value="SULPHUR TRANSPORT DOMAIN-CONTAINING PROTEIN"/>
    <property type="match status" value="1"/>
</dbReference>
<keyword evidence="7 8" id="KW-0472">Membrane</keyword>
<dbReference type="PANTHER" id="PTHR30574">
    <property type="entry name" value="INNER MEMBRANE PROTEIN YEDE"/>
    <property type="match status" value="1"/>
</dbReference>
<evidence type="ECO:0000256" key="7">
    <source>
        <dbReference type="ARBA" id="ARBA00023136"/>
    </source>
</evidence>
<keyword evidence="2" id="KW-0813">Transport</keyword>
<reference evidence="9" key="1">
    <citation type="journal article" date="2015" name="Proc. Natl. Acad. Sci. U.S.A.">
        <title>Networks of energetic and metabolic interactions define dynamics in microbial communities.</title>
        <authorList>
            <person name="Embree M."/>
            <person name="Liu J.K."/>
            <person name="Al-Bassam M.M."/>
            <person name="Zengler K."/>
        </authorList>
    </citation>
    <scope>NUCLEOTIDE SEQUENCE</scope>
</reference>
<organism evidence="9">
    <name type="scientific">hydrocarbon metagenome</name>
    <dbReference type="NCBI Taxonomy" id="938273"/>
    <lineage>
        <taxon>unclassified sequences</taxon>
        <taxon>metagenomes</taxon>
        <taxon>ecological metagenomes</taxon>
    </lineage>
</organism>
<comment type="caution">
    <text evidence="9">The sequence shown here is derived from an EMBL/GenBank/DDBJ whole genome shotgun (WGS) entry which is preliminary data.</text>
</comment>
<feature type="transmembrane region" description="Helical" evidence="8">
    <location>
        <begin position="69"/>
        <end position="88"/>
    </location>
</feature>
<feature type="transmembrane region" description="Helical" evidence="8">
    <location>
        <begin position="146"/>
        <end position="167"/>
    </location>
</feature>
<comment type="subcellular location">
    <subcellularLocation>
        <location evidence="1">Cell inner membrane</location>
        <topology evidence="1">Multi-pass membrane protein</topology>
    </subcellularLocation>
</comment>
<evidence type="ECO:0000256" key="8">
    <source>
        <dbReference type="SAM" id="Phobius"/>
    </source>
</evidence>
<sequence length="170" mass="17970">MRKDATAWNPYVAGALSGLLAVASVAVTGKYLGASTTFVRGAGMAERIFSPDVVTSLSYYLKEKPVIDWQFLFVTGIFLGAFLAAKLFRDFKIQAVPDSWRQRFGPGAGLRAAVAFFGGIIAMFGARLADGCPSGHGLSGLSQLSVSGFLSAAGFFLGGILMARLVYGRK</sequence>
<dbReference type="EMBL" id="LNQE01000345">
    <property type="protein sequence ID" value="KUG27262.1"/>
    <property type="molecule type" value="Genomic_DNA"/>
</dbReference>